<name>A0A2H3JVI4_WOLCO</name>
<gene>
    <name evidence="1" type="ORF">WOLCODRAFT_98433</name>
</gene>
<evidence type="ECO:0000313" key="2">
    <source>
        <dbReference type="Proteomes" id="UP000218811"/>
    </source>
</evidence>
<dbReference type="SUPFAM" id="SSF53335">
    <property type="entry name" value="S-adenosyl-L-methionine-dependent methyltransferases"/>
    <property type="match status" value="1"/>
</dbReference>
<proteinExistence type="predicted"/>
<dbReference type="OMA" id="IKETWGW"/>
<reference evidence="1 2" key="1">
    <citation type="journal article" date="2012" name="Science">
        <title>The Paleozoic origin of enzymatic lignin decomposition reconstructed from 31 fungal genomes.</title>
        <authorList>
            <person name="Floudas D."/>
            <person name="Binder M."/>
            <person name="Riley R."/>
            <person name="Barry K."/>
            <person name="Blanchette R.A."/>
            <person name="Henrissat B."/>
            <person name="Martinez A.T."/>
            <person name="Otillar R."/>
            <person name="Spatafora J.W."/>
            <person name="Yadav J.S."/>
            <person name="Aerts A."/>
            <person name="Benoit I."/>
            <person name="Boyd A."/>
            <person name="Carlson A."/>
            <person name="Copeland A."/>
            <person name="Coutinho P.M."/>
            <person name="de Vries R.P."/>
            <person name="Ferreira P."/>
            <person name="Findley K."/>
            <person name="Foster B."/>
            <person name="Gaskell J."/>
            <person name="Glotzer D."/>
            <person name="Gorecki P."/>
            <person name="Heitman J."/>
            <person name="Hesse C."/>
            <person name="Hori C."/>
            <person name="Igarashi K."/>
            <person name="Jurgens J.A."/>
            <person name="Kallen N."/>
            <person name="Kersten P."/>
            <person name="Kohler A."/>
            <person name="Kuees U."/>
            <person name="Kumar T.K.A."/>
            <person name="Kuo A."/>
            <person name="LaButti K."/>
            <person name="Larrondo L.F."/>
            <person name="Lindquist E."/>
            <person name="Ling A."/>
            <person name="Lombard V."/>
            <person name="Lucas S."/>
            <person name="Lundell T."/>
            <person name="Martin R."/>
            <person name="McLaughlin D.J."/>
            <person name="Morgenstern I."/>
            <person name="Morin E."/>
            <person name="Murat C."/>
            <person name="Nagy L.G."/>
            <person name="Nolan M."/>
            <person name="Ohm R.A."/>
            <person name="Patyshakuliyeva A."/>
            <person name="Rokas A."/>
            <person name="Ruiz-Duenas F.J."/>
            <person name="Sabat G."/>
            <person name="Salamov A."/>
            <person name="Samejima M."/>
            <person name="Schmutz J."/>
            <person name="Slot J.C."/>
            <person name="St John F."/>
            <person name="Stenlid J."/>
            <person name="Sun H."/>
            <person name="Sun S."/>
            <person name="Syed K."/>
            <person name="Tsang A."/>
            <person name="Wiebenga A."/>
            <person name="Young D."/>
            <person name="Pisabarro A."/>
            <person name="Eastwood D.C."/>
            <person name="Martin F."/>
            <person name="Cullen D."/>
            <person name="Grigoriev I.V."/>
            <person name="Hibbett D.S."/>
        </authorList>
    </citation>
    <scope>NUCLEOTIDE SEQUENCE [LARGE SCALE GENOMIC DNA]</scope>
    <source>
        <strain evidence="1 2">MD-104</strain>
    </source>
</reference>
<dbReference type="OrthoDB" id="66144at2759"/>
<dbReference type="Proteomes" id="UP000218811">
    <property type="component" value="Unassembled WGS sequence"/>
</dbReference>
<sequence length="282" mass="31723">MSRGDREASSGILKHSMRDNYAELGVEEYYRRVGATYRNPHFPGVRSCLFRWMNAWWECERSNSPSNGFTVFDMACGSGEATLAVLEWWHLGRRAFDESQLPNSSDPGLTIQQAAILKRNANKFVRPPPIVSESPRPTILAADPFTAEAYRARTTLGCSSLSFSEIAEGGLSDLLSSSQGENNSGDETADIIPDTPTIDMVICSFALHLIETPSELFALLWELSMKCKWLVIVAPHKKPDIKDGWGWSKWNVETWSECPMTESKGELLQERVHCRIYRSLNL</sequence>
<dbReference type="InterPro" id="IPR029063">
    <property type="entry name" value="SAM-dependent_MTases_sf"/>
</dbReference>
<organism evidence="1 2">
    <name type="scientific">Wolfiporia cocos (strain MD-104)</name>
    <name type="common">Brown rot fungus</name>
    <dbReference type="NCBI Taxonomy" id="742152"/>
    <lineage>
        <taxon>Eukaryota</taxon>
        <taxon>Fungi</taxon>
        <taxon>Dikarya</taxon>
        <taxon>Basidiomycota</taxon>
        <taxon>Agaricomycotina</taxon>
        <taxon>Agaricomycetes</taxon>
        <taxon>Polyporales</taxon>
        <taxon>Phaeolaceae</taxon>
        <taxon>Wolfiporia</taxon>
    </lineage>
</organism>
<keyword evidence="2" id="KW-1185">Reference proteome</keyword>
<evidence type="ECO:0000313" key="1">
    <source>
        <dbReference type="EMBL" id="PCH40167.1"/>
    </source>
</evidence>
<protein>
    <recommendedName>
        <fullName evidence="3">Methyltransferase domain-containing protein</fullName>
    </recommendedName>
</protein>
<evidence type="ECO:0008006" key="3">
    <source>
        <dbReference type="Google" id="ProtNLM"/>
    </source>
</evidence>
<dbReference type="AlphaFoldDB" id="A0A2H3JVI4"/>
<dbReference type="EMBL" id="KB468053">
    <property type="protein sequence ID" value="PCH40167.1"/>
    <property type="molecule type" value="Genomic_DNA"/>
</dbReference>
<accession>A0A2H3JVI4</accession>